<dbReference type="EMBL" id="MAOE01000115">
    <property type="protein sequence ID" value="OJD59278.1"/>
    <property type="molecule type" value="Genomic_DNA"/>
</dbReference>
<sequence length="65" mass="7238">MSMSHIPITNISLWKMGSQKKNKGRKVSTCLNVKSNHLGLCLTDIQGGFRCDHKEVSPANSSFLY</sequence>
<accession>A0A1J9SZ73</accession>
<protein>
    <submittedName>
        <fullName evidence="1">Uncharacterized protein</fullName>
    </submittedName>
</protein>
<dbReference type="AlphaFoldDB" id="A0A1J9SZ73"/>
<organism evidence="1 2">
    <name type="scientific">Bacillus albus</name>
    <dbReference type="NCBI Taxonomy" id="2026189"/>
    <lineage>
        <taxon>Bacteria</taxon>
        <taxon>Bacillati</taxon>
        <taxon>Bacillota</taxon>
        <taxon>Bacilli</taxon>
        <taxon>Bacillales</taxon>
        <taxon>Bacillaceae</taxon>
        <taxon>Bacillus</taxon>
        <taxon>Bacillus cereus group</taxon>
    </lineage>
</organism>
<dbReference type="Proteomes" id="UP000181873">
    <property type="component" value="Unassembled WGS sequence"/>
</dbReference>
<gene>
    <name evidence="1" type="ORF">BAU25_18155</name>
</gene>
<evidence type="ECO:0000313" key="1">
    <source>
        <dbReference type="EMBL" id="OJD59278.1"/>
    </source>
</evidence>
<dbReference type="RefSeq" id="WP_000062899.1">
    <property type="nucleotide sequence ID" value="NZ_CBCSIO010000044.1"/>
</dbReference>
<reference evidence="1 2" key="1">
    <citation type="submission" date="2016-06" db="EMBL/GenBank/DDBJ databases">
        <title>First insights into the genetic diversity and population structure of in the Bacillus cereus group bacteria from diverse marine environments.</title>
        <authorList>
            <person name="Liu Y."/>
            <person name="Lai Q."/>
            <person name="Shao Z."/>
        </authorList>
    </citation>
    <scope>NUCLEOTIDE SEQUENCE [LARGE SCALE GENOMIC DNA]</scope>
    <source>
        <strain evidence="1 2">N35-10-2</strain>
    </source>
</reference>
<evidence type="ECO:0000313" key="2">
    <source>
        <dbReference type="Proteomes" id="UP000181873"/>
    </source>
</evidence>
<comment type="caution">
    <text evidence="1">The sequence shown here is derived from an EMBL/GenBank/DDBJ whole genome shotgun (WGS) entry which is preliminary data.</text>
</comment>
<proteinExistence type="predicted"/>
<name>A0A1J9SZ73_9BACI</name>